<evidence type="ECO:0000313" key="1">
    <source>
        <dbReference type="EMBL" id="JAH35405.1"/>
    </source>
</evidence>
<organism evidence="1">
    <name type="scientific">Anguilla anguilla</name>
    <name type="common">European freshwater eel</name>
    <name type="synonym">Muraena anguilla</name>
    <dbReference type="NCBI Taxonomy" id="7936"/>
    <lineage>
        <taxon>Eukaryota</taxon>
        <taxon>Metazoa</taxon>
        <taxon>Chordata</taxon>
        <taxon>Craniata</taxon>
        <taxon>Vertebrata</taxon>
        <taxon>Euteleostomi</taxon>
        <taxon>Actinopterygii</taxon>
        <taxon>Neopterygii</taxon>
        <taxon>Teleostei</taxon>
        <taxon>Anguilliformes</taxon>
        <taxon>Anguillidae</taxon>
        <taxon>Anguilla</taxon>
    </lineage>
</organism>
<protein>
    <submittedName>
        <fullName evidence="1">Uncharacterized protein</fullName>
    </submittedName>
</protein>
<dbReference type="AlphaFoldDB" id="A0A0E9S428"/>
<reference evidence="1" key="2">
    <citation type="journal article" date="2015" name="Fish Shellfish Immunol.">
        <title>Early steps in the European eel (Anguilla anguilla)-Vibrio vulnificus interaction in the gills: Role of the RtxA13 toxin.</title>
        <authorList>
            <person name="Callol A."/>
            <person name="Pajuelo D."/>
            <person name="Ebbesson L."/>
            <person name="Teles M."/>
            <person name="MacKenzie S."/>
            <person name="Amaro C."/>
        </authorList>
    </citation>
    <scope>NUCLEOTIDE SEQUENCE</scope>
</reference>
<reference evidence="1" key="1">
    <citation type="submission" date="2014-11" db="EMBL/GenBank/DDBJ databases">
        <authorList>
            <person name="Amaro Gonzalez C."/>
        </authorList>
    </citation>
    <scope>NUCLEOTIDE SEQUENCE</scope>
</reference>
<sequence length="56" mass="6402">MSIYQSSCVVNTNLFSLCICLTRGNEKLQVLILYPVLCFTNIHRSSELHSTIRNVK</sequence>
<proteinExistence type="predicted"/>
<dbReference type="EMBL" id="GBXM01073172">
    <property type="protein sequence ID" value="JAH35405.1"/>
    <property type="molecule type" value="Transcribed_RNA"/>
</dbReference>
<accession>A0A0E9S428</accession>
<name>A0A0E9S428_ANGAN</name>